<protein>
    <recommendedName>
        <fullName evidence="2">PX domain-containing protein</fullName>
    </recommendedName>
</protein>
<dbReference type="CDD" id="cd06093">
    <property type="entry name" value="PX_domain"/>
    <property type="match status" value="1"/>
</dbReference>
<feature type="compositionally biased region" description="Low complexity" evidence="1">
    <location>
        <begin position="144"/>
        <end position="157"/>
    </location>
</feature>
<dbReference type="PROSITE" id="PS50195">
    <property type="entry name" value="PX"/>
    <property type="match status" value="1"/>
</dbReference>
<evidence type="ECO:0000313" key="3">
    <source>
        <dbReference type="EMBL" id="KAK8860677.1"/>
    </source>
</evidence>
<evidence type="ECO:0000259" key="2">
    <source>
        <dbReference type="PROSITE" id="PS50195"/>
    </source>
</evidence>
<dbReference type="Proteomes" id="UP001470230">
    <property type="component" value="Unassembled WGS sequence"/>
</dbReference>
<dbReference type="Pfam" id="PF00787">
    <property type="entry name" value="PX"/>
    <property type="match status" value="1"/>
</dbReference>
<sequence length="246" mass="28053">MRSIPLAQLPLKKASMLEKSATAGQKPPFYISVENAYKSVNPNKDSSMVYFYDIEIGLQFGKKVLINKITRRYSQIDRFNTLLKKSNVSDDMILHKLPPKKLHFVSSPLKKKRSGFHFLYEFSQLWSLDFSNNQNSNQNGMKKSPSYPTERSPSSSSDIVLNKDSNNVSSDAEIQEKKFISERQAGLQKYFESLSLIPGIVVLECFQVFFGIDSLAENQNKNDHESSPNASTNLSIEKTRQYMNLM</sequence>
<dbReference type="EMBL" id="JAPFFF010000018">
    <property type="protein sequence ID" value="KAK8860677.1"/>
    <property type="molecule type" value="Genomic_DNA"/>
</dbReference>
<dbReference type="Gene3D" id="3.30.1520.10">
    <property type="entry name" value="Phox-like domain"/>
    <property type="match status" value="1"/>
</dbReference>
<accession>A0ABR2ID14</accession>
<dbReference type="SMART" id="SM00312">
    <property type="entry name" value="PX"/>
    <property type="match status" value="1"/>
</dbReference>
<name>A0ABR2ID14_9EUKA</name>
<evidence type="ECO:0000256" key="1">
    <source>
        <dbReference type="SAM" id="MobiDB-lite"/>
    </source>
</evidence>
<dbReference type="InterPro" id="IPR036871">
    <property type="entry name" value="PX_dom_sf"/>
</dbReference>
<feature type="domain" description="PX" evidence="2">
    <location>
        <begin position="28"/>
        <end position="217"/>
    </location>
</feature>
<proteinExistence type="predicted"/>
<feature type="compositionally biased region" description="Polar residues" evidence="1">
    <location>
        <begin position="227"/>
        <end position="236"/>
    </location>
</feature>
<reference evidence="3 4" key="1">
    <citation type="submission" date="2024-04" db="EMBL/GenBank/DDBJ databases">
        <title>Tritrichomonas musculus Genome.</title>
        <authorList>
            <person name="Alves-Ferreira E."/>
            <person name="Grigg M."/>
            <person name="Lorenzi H."/>
            <person name="Galac M."/>
        </authorList>
    </citation>
    <scope>NUCLEOTIDE SEQUENCE [LARGE SCALE GENOMIC DNA]</scope>
    <source>
        <strain evidence="3 4">EAF2021</strain>
    </source>
</reference>
<feature type="region of interest" description="Disordered" evidence="1">
    <location>
        <begin position="218"/>
        <end position="238"/>
    </location>
</feature>
<keyword evidence="4" id="KW-1185">Reference proteome</keyword>
<feature type="region of interest" description="Disordered" evidence="1">
    <location>
        <begin position="137"/>
        <end position="164"/>
    </location>
</feature>
<organism evidence="3 4">
    <name type="scientific">Tritrichomonas musculus</name>
    <dbReference type="NCBI Taxonomy" id="1915356"/>
    <lineage>
        <taxon>Eukaryota</taxon>
        <taxon>Metamonada</taxon>
        <taxon>Parabasalia</taxon>
        <taxon>Tritrichomonadida</taxon>
        <taxon>Tritrichomonadidae</taxon>
        <taxon>Tritrichomonas</taxon>
    </lineage>
</organism>
<dbReference type="SUPFAM" id="SSF64268">
    <property type="entry name" value="PX domain"/>
    <property type="match status" value="1"/>
</dbReference>
<gene>
    <name evidence="3" type="ORF">M9Y10_012342</name>
</gene>
<comment type="caution">
    <text evidence="3">The sequence shown here is derived from an EMBL/GenBank/DDBJ whole genome shotgun (WGS) entry which is preliminary data.</text>
</comment>
<dbReference type="InterPro" id="IPR001683">
    <property type="entry name" value="PX_dom"/>
</dbReference>
<evidence type="ECO:0000313" key="4">
    <source>
        <dbReference type="Proteomes" id="UP001470230"/>
    </source>
</evidence>